<evidence type="ECO:0000259" key="10">
    <source>
        <dbReference type="Pfam" id="PF07779"/>
    </source>
</evidence>
<evidence type="ECO:0000256" key="8">
    <source>
        <dbReference type="SAM" id="MobiDB-lite"/>
    </source>
</evidence>
<feature type="transmembrane region" description="Helical" evidence="9">
    <location>
        <begin position="275"/>
        <end position="299"/>
    </location>
</feature>
<feature type="domain" description="Cas1p 10 TM acyl transferase" evidence="10">
    <location>
        <begin position="74"/>
        <end position="491"/>
    </location>
</feature>
<feature type="transmembrane region" description="Helical" evidence="9">
    <location>
        <begin position="487"/>
        <end position="512"/>
    </location>
</feature>
<feature type="transmembrane region" description="Helical" evidence="9">
    <location>
        <begin position="124"/>
        <end position="142"/>
    </location>
</feature>
<evidence type="ECO:0000313" key="12">
    <source>
        <dbReference type="Proteomes" id="UP001165122"/>
    </source>
</evidence>
<feature type="compositionally biased region" description="Basic and acidic residues" evidence="8">
    <location>
        <begin position="956"/>
        <end position="971"/>
    </location>
</feature>
<feature type="transmembrane region" description="Helical" evidence="9">
    <location>
        <begin position="246"/>
        <end position="263"/>
    </location>
</feature>
<dbReference type="InterPro" id="IPR012419">
    <property type="entry name" value="Cas1_AcylTrans_dom"/>
</dbReference>
<evidence type="ECO:0000256" key="9">
    <source>
        <dbReference type="SAM" id="Phobius"/>
    </source>
</evidence>
<evidence type="ECO:0000256" key="6">
    <source>
        <dbReference type="ARBA" id="ARBA00023136"/>
    </source>
</evidence>
<keyword evidence="6 9" id="KW-0472">Membrane</keyword>
<dbReference type="GO" id="GO:0005794">
    <property type="term" value="C:Golgi apparatus"/>
    <property type="evidence" value="ECO:0007669"/>
    <property type="project" value="TreeGrafter"/>
</dbReference>
<dbReference type="Pfam" id="PF07779">
    <property type="entry name" value="Cas1_AcylT"/>
    <property type="match status" value="1"/>
</dbReference>
<sequence>MSNLLTLSSSLGSYHGHSMNHIPLNAHFGSTLTGLLFSTVFSLTLQNLLRSSCSPSQPLASDKSSITASASSASKFTARLTLNRSSTSQFLLLCSSFASIISLCYLLEHHPPHPHISKHYDRDWFLTILLFLLLSSLSTLKLNLDSKKNVVDDVLNRNQTEEWKGWMQAIFLLYHYYSAAETYNCVRVLITCYVWLTGFGNFSFFYLKADYSAVRMMQMMFRLNWTVLWLCLGMGNTWVLYYICPLHTFFFLMVYGVMGVWRGGNYGKGIRYKMILLSVAIYLIWDTTLPIFSTLHFLLPITPAIGATNGTLWEWYFRTSLDHWSTFLGMLFALNYPVLTCWFDKVESLNLNNQIIIKTALAVPIALIFFWWVTGPYQYDKLDYNATNAYFGIIPLLTYIYFRNVSKTMRGYTMSLLHEIGKTTLETYLLQHHLWLSSNAKSLVVFVPNYPKINFCVVTCVYFAASRKTYRLTMELRGMLLPDDLNYCLKSMATMGGVLAAFGVLSAIVTGGGASSPGAWTVIVLGLIMGITIDILKEKRLQVKEPQVYKAPMNLPAFFPQAATVVLGLLTAATFDVYSHHSASPIAPLPWTCQPFADKGAWADVHCGEGNTFSAQRENKLSGLVGCGGMAWGWEEIEEPHYCRFEERNTKNARFSLRDRHVAYVGDSHMRMQYYYLLDLLGDVNSKQEDAPYHADIPVVSIGSTLISFFWKPFVEDQIEFLTSIKDTNEFDAVVAGAGQWDCNKKGDYDGYKDGIEDIGRLLAEIRRRSPDTGLLWMTPPFVNDARLPDEKKETMPESKVSKYRNVQNKILQPLYGLDLFLEAGALTKPRAKDSYDGVHYPEDVYRVMLQIEMQSFDWAFRRKIPPPPSNGNSPGTMANPVLGLFVVLASAVGIVFFDSFMGLSYLPSLFFDGPKPSVLQVPAFEKLHSSLSHLKSTRRSEELNDEEEGVALVSVEDKKEEAGAEEARVI</sequence>
<comment type="caution">
    <text evidence="11">The sequence shown here is derived from an EMBL/GenBank/DDBJ whole genome shotgun (WGS) entry which is preliminary data.</text>
</comment>
<evidence type="ECO:0000256" key="5">
    <source>
        <dbReference type="ARBA" id="ARBA00022989"/>
    </source>
</evidence>
<dbReference type="AlphaFoldDB" id="A0A9W7E3B3"/>
<keyword evidence="3" id="KW-0808">Transferase</keyword>
<feature type="transmembrane region" description="Helical" evidence="9">
    <location>
        <begin position="324"/>
        <end position="343"/>
    </location>
</feature>
<comment type="similarity">
    <text evidence="2">Belongs to the PC-esterase family. CASD1 subfamily.</text>
</comment>
<gene>
    <name evidence="11" type="ORF">TrLO_g14594</name>
</gene>
<dbReference type="EMBL" id="BRXW01000541">
    <property type="protein sequence ID" value="GMH64263.1"/>
    <property type="molecule type" value="Genomic_DNA"/>
</dbReference>
<dbReference type="GO" id="GO:0016020">
    <property type="term" value="C:membrane"/>
    <property type="evidence" value="ECO:0007669"/>
    <property type="project" value="UniProtKB-SubCell"/>
</dbReference>
<keyword evidence="4 9" id="KW-0812">Transmembrane</keyword>
<keyword evidence="7" id="KW-0325">Glycoprotein</keyword>
<dbReference type="SUPFAM" id="SSF52266">
    <property type="entry name" value="SGNH hydrolase"/>
    <property type="match status" value="1"/>
</dbReference>
<feature type="transmembrane region" description="Helical" evidence="9">
    <location>
        <begin position="90"/>
        <end position="108"/>
    </location>
</feature>
<name>A0A9W7E3B3_9STRA</name>
<feature type="transmembrane region" description="Helical" evidence="9">
    <location>
        <begin position="28"/>
        <end position="49"/>
    </location>
</feature>
<organism evidence="11 12">
    <name type="scientific">Triparma laevis f. longispina</name>
    <dbReference type="NCBI Taxonomy" id="1714387"/>
    <lineage>
        <taxon>Eukaryota</taxon>
        <taxon>Sar</taxon>
        <taxon>Stramenopiles</taxon>
        <taxon>Ochrophyta</taxon>
        <taxon>Bolidophyceae</taxon>
        <taxon>Parmales</taxon>
        <taxon>Triparmaceae</taxon>
        <taxon>Triparma</taxon>
    </lineage>
</organism>
<evidence type="ECO:0000256" key="1">
    <source>
        <dbReference type="ARBA" id="ARBA00004141"/>
    </source>
</evidence>
<feature type="transmembrane region" description="Helical" evidence="9">
    <location>
        <begin position="518"/>
        <end position="536"/>
    </location>
</feature>
<reference evidence="12" key="1">
    <citation type="journal article" date="2023" name="Commun. Biol.">
        <title>Genome analysis of Parmales, the sister group of diatoms, reveals the evolutionary specialization of diatoms from phago-mixotrophs to photoautotrophs.</title>
        <authorList>
            <person name="Ban H."/>
            <person name="Sato S."/>
            <person name="Yoshikawa S."/>
            <person name="Yamada K."/>
            <person name="Nakamura Y."/>
            <person name="Ichinomiya M."/>
            <person name="Sato N."/>
            <person name="Blanc-Mathieu R."/>
            <person name="Endo H."/>
            <person name="Kuwata A."/>
            <person name="Ogata H."/>
        </authorList>
    </citation>
    <scope>NUCLEOTIDE SEQUENCE [LARGE SCALE GENOMIC DNA]</scope>
    <source>
        <strain evidence="12">NIES 3700</strain>
    </source>
</reference>
<keyword evidence="12" id="KW-1185">Reference proteome</keyword>
<proteinExistence type="inferred from homology"/>
<protein>
    <recommendedName>
        <fullName evidence="10">Cas1p 10 TM acyl transferase domain-containing protein</fullName>
    </recommendedName>
</protein>
<accession>A0A9W7E3B3</accession>
<dbReference type="OrthoDB" id="1932925at2759"/>
<dbReference type="PANTHER" id="PTHR13533:SF1">
    <property type="entry name" value="N-ACETYLNEURAMINATE 9-O-ACETYLTRANSFERASE"/>
    <property type="match status" value="1"/>
</dbReference>
<dbReference type="Proteomes" id="UP001165122">
    <property type="component" value="Unassembled WGS sequence"/>
</dbReference>
<dbReference type="PANTHER" id="PTHR13533">
    <property type="entry name" value="N-ACETYLNEURAMINATE 9-O-ACETYLTRANSFERASE"/>
    <property type="match status" value="1"/>
</dbReference>
<evidence type="ECO:0000256" key="7">
    <source>
        <dbReference type="ARBA" id="ARBA00023180"/>
    </source>
</evidence>
<comment type="subcellular location">
    <subcellularLocation>
        <location evidence="1">Membrane</location>
        <topology evidence="1">Multi-pass membrane protein</topology>
    </subcellularLocation>
</comment>
<feature type="transmembrane region" description="Helical" evidence="9">
    <location>
        <begin position="186"/>
        <end position="207"/>
    </location>
</feature>
<dbReference type="GO" id="GO:0016407">
    <property type="term" value="F:acetyltransferase activity"/>
    <property type="evidence" value="ECO:0007669"/>
    <property type="project" value="TreeGrafter"/>
</dbReference>
<feature type="transmembrane region" description="Helical" evidence="9">
    <location>
        <begin position="385"/>
        <end position="402"/>
    </location>
</feature>
<evidence type="ECO:0000256" key="4">
    <source>
        <dbReference type="ARBA" id="ARBA00022692"/>
    </source>
</evidence>
<dbReference type="Gene3D" id="3.40.50.1110">
    <property type="entry name" value="SGNH hydrolase"/>
    <property type="match status" value="1"/>
</dbReference>
<dbReference type="InterPro" id="IPR036514">
    <property type="entry name" value="SGNH_hydro_sf"/>
</dbReference>
<evidence type="ECO:0000256" key="2">
    <source>
        <dbReference type="ARBA" id="ARBA00010666"/>
    </source>
</evidence>
<feature type="transmembrane region" description="Helical" evidence="9">
    <location>
        <begin position="883"/>
        <end position="907"/>
    </location>
</feature>
<feature type="transmembrane region" description="Helical" evidence="9">
    <location>
        <begin position="355"/>
        <end position="373"/>
    </location>
</feature>
<feature type="region of interest" description="Disordered" evidence="8">
    <location>
        <begin position="936"/>
        <end position="971"/>
    </location>
</feature>
<keyword evidence="5 9" id="KW-1133">Transmembrane helix</keyword>
<evidence type="ECO:0000256" key="3">
    <source>
        <dbReference type="ARBA" id="ARBA00022679"/>
    </source>
</evidence>
<dbReference type="GO" id="GO:0005975">
    <property type="term" value="P:carbohydrate metabolic process"/>
    <property type="evidence" value="ECO:0007669"/>
    <property type="project" value="UniProtKB-ARBA"/>
</dbReference>
<evidence type="ECO:0000313" key="11">
    <source>
        <dbReference type="EMBL" id="GMH64263.1"/>
    </source>
</evidence>